<protein>
    <submittedName>
        <fullName evidence="1">Uncharacterized protein</fullName>
    </submittedName>
</protein>
<reference evidence="1" key="1">
    <citation type="submission" date="2022-09" db="EMBL/GenBank/DDBJ databases">
        <title>A Global Phylogenomic Analysis of the Shiitake Genus Lentinula.</title>
        <authorList>
            <consortium name="DOE Joint Genome Institute"/>
            <person name="Sierra-Patev S."/>
            <person name="Min B."/>
            <person name="Naranjo-Ortiz M."/>
            <person name="Looney B."/>
            <person name="Konkel Z."/>
            <person name="Slot J.C."/>
            <person name="Sakamoto Y."/>
            <person name="Steenwyk J.L."/>
            <person name="Rokas A."/>
            <person name="Carro J."/>
            <person name="Camarero S."/>
            <person name="Ferreira P."/>
            <person name="Molpeceres G."/>
            <person name="Ruiz-Duenas F.J."/>
            <person name="Serrano A."/>
            <person name="Henrissat B."/>
            <person name="Drula E."/>
            <person name="Hughes K.W."/>
            <person name="Mata J.L."/>
            <person name="Ishikawa N.K."/>
            <person name="Vargas-Isla R."/>
            <person name="Ushijima S."/>
            <person name="Smith C.A."/>
            <person name="Ahrendt S."/>
            <person name="Andreopoulos W."/>
            <person name="He G."/>
            <person name="Labutti K."/>
            <person name="Lipzen A."/>
            <person name="Ng V."/>
            <person name="Riley R."/>
            <person name="Sandor L."/>
            <person name="Barry K."/>
            <person name="Martinez A.T."/>
            <person name="Xiao Y."/>
            <person name="Gibbons J.G."/>
            <person name="Terashima K."/>
            <person name="Grigoriev I.V."/>
            <person name="Hibbett D.S."/>
        </authorList>
    </citation>
    <scope>NUCLEOTIDE SEQUENCE</scope>
    <source>
        <strain evidence="1">TMI1499</strain>
    </source>
</reference>
<dbReference type="Proteomes" id="UP001163835">
    <property type="component" value="Unassembled WGS sequence"/>
</dbReference>
<proteinExistence type="predicted"/>
<evidence type="ECO:0000313" key="2">
    <source>
        <dbReference type="Proteomes" id="UP001163835"/>
    </source>
</evidence>
<evidence type="ECO:0000313" key="1">
    <source>
        <dbReference type="EMBL" id="KAJ3806741.1"/>
    </source>
</evidence>
<accession>A0ACC1TPS9</accession>
<gene>
    <name evidence="1" type="ORF">F5876DRAFT_80387</name>
</gene>
<organism evidence="1 2">
    <name type="scientific">Lentinula aff. lateritia</name>
    <dbReference type="NCBI Taxonomy" id="2804960"/>
    <lineage>
        <taxon>Eukaryota</taxon>
        <taxon>Fungi</taxon>
        <taxon>Dikarya</taxon>
        <taxon>Basidiomycota</taxon>
        <taxon>Agaricomycotina</taxon>
        <taxon>Agaricomycetes</taxon>
        <taxon>Agaricomycetidae</taxon>
        <taxon>Agaricales</taxon>
        <taxon>Marasmiineae</taxon>
        <taxon>Omphalotaceae</taxon>
        <taxon>Lentinula</taxon>
    </lineage>
</organism>
<keyword evidence="2" id="KW-1185">Reference proteome</keyword>
<dbReference type="EMBL" id="MU795384">
    <property type="protein sequence ID" value="KAJ3806741.1"/>
    <property type="molecule type" value="Genomic_DNA"/>
</dbReference>
<name>A0ACC1TPS9_9AGAR</name>
<comment type="caution">
    <text evidence="1">The sequence shown here is derived from an EMBL/GenBank/DDBJ whole genome shotgun (WGS) entry which is preliminary data.</text>
</comment>
<sequence>MSPCFACLESLIPETISNLTLSSCPGVIGVSEGFMRGVLQFEQLQHLTHMDFSQVGWTTTHVLPSTTLPRLQELALSGTITALGDTLGVLTLPSLKKLSLSTSRFDDNGKHGSVVGPALLALLKRSYHGKCGLLTLSLTWMLDRNDSSNQAISSEALYHILSAASMITELHIGSRHTDTARVMEILRYDRVNPEKQILPHLEIFSVLSRLRPFAMVAK</sequence>